<dbReference type="Proteomes" id="UP001162318">
    <property type="component" value="Unassembled WGS sequence"/>
</dbReference>
<evidence type="ECO:0000256" key="3">
    <source>
        <dbReference type="ARBA" id="ARBA00048741"/>
    </source>
</evidence>
<comment type="caution">
    <text evidence="5">The sequence shown here is derived from an EMBL/GenBank/DDBJ whole genome shotgun (WGS) entry which is preliminary data.</text>
</comment>
<comment type="catalytic activity">
    <reaction evidence="3">
        <text>L-aspartate + L-glutamine + ATP + H2O = L-asparagine + L-glutamate + AMP + diphosphate + H(+)</text>
        <dbReference type="Rhea" id="RHEA:12228"/>
        <dbReference type="ChEBI" id="CHEBI:15377"/>
        <dbReference type="ChEBI" id="CHEBI:15378"/>
        <dbReference type="ChEBI" id="CHEBI:29985"/>
        <dbReference type="ChEBI" id="CHEBI:29991"/>
        <dbReference type="ChEBI" id="CHEBI:30616"/>
        <dbReference type="ChEBI" id="CHEBI:33019"/>
        <dbReference type="ChEBI" id="CHEBI:58048"/>
        <dbReference type="ChEBI" id="CHEBI:58359"/>
        <dbReference type="ChEBI" id="CHEBI:456215"/>
        <dbReference type="EC" id="6.3.5.4"/>
    </reaction>
</comment>
<reference evidence="5" key="1">
    <citation type="submission" date="2022-09" db="EMBL/GenBank/DDBJ databases">
        <title>Intensive care unit water sources are persistently colonized with multi-drug resistant bacteria and are the site of extensive horizontal gene transfer of antibiotic resistance genes.</title>
        <authorList>
            <person name="Diorio-Toth L."/>
        </authorList>
    </citation>
    <scope>NUCLEOTIDE SEQUENCE</scope>
    <source>
        <strain evidence="5">GD03659</strain>
    </source>
</reference>
<dbReference type="GO" id="GO:0004066">
    <property type="term" value="F:asparagine synthase (glutamine-hydrolyzing) activity"/>
    <property type="evidence" value="ECO:0007669"/>
    <property type="project" value="UniProtKB-EC"/>
</dbReference>
<dbReference type="InterPro" id="IPR001962">
    <property type="entry name" value="Asn_synthase"/>
</dbReference>
<dbReference type="AlphaFoldDB" id="A0AA42WSP0"/>
<dbReference type="EC" id="6.3.5.4" evidence="2"/>
<dbReference type="InterPro" id="IPR014729">
    <property type="entry name" value="Rossmann-like_a/b/a_fold"/>
</dbReference>
<comment type="pathway">
    <text evidence="1">Amino-acid biosynthesis; L-asparagine biosynthesis; L-asparagine from L-aspartate (L-Gln route): step 1/1.</text>
</comment>
<dbReference type="PANTHER" id="PTHR43284">
    <property type="entry name" value="ASPARAGINE SYNTHETASE (GLUTAMINE-HYDROLYZING)"/>
    <property type="match status" value="1"/>
</dbReference>
<evidence type="ECO:0000256" key="1">
    <source>
        <dbReference type="ARBA" id="ARBA00005187"/>
    </source>
</evidence>
<evidence type="ECO:0000313" key="5">
    <source>
        <dbReference type="EMBL" id="MDH2129532.1"/>
    </source>
</evidence>
<dbReference type="InterPro" id="IPR051786">
    <property type="entry name" value="ASN_synthetase/amidase"/>
</dbReference>
<dbReference type="GO" id="GO:0005829">
    <property type="term" value="C:cytosol"/>
    <property type="evidence" value="ECO:0007669"/>
    <property type="project" value="TreeGrafter"/>
</dbReference>
<evidence type="ECO:0000259" key="4">
    <source>
        <dbReference type="Pfam" id="PF00733"/>
    </source>
</evidence>
<dbReference type="Pfam" id="PF00733">
    <property type="entry name" value="Asn_synthase"/>
    <property type="match status" value="1"/>
</dbReference>
<dbReference type="InterPro" id="IPR029055">
    <property type="entry name" value="Ntn_hydrolases_N"/>
</dbReference>
<feature type="domain" description="Asparagine synthetase" evidence="4">
    <location>
        <begin position="220"/>
        <end position="557"/>
    </location>
</feature>
<dbReference type="PANTHER" id="PTHR43284:SF1">
    <property type="entry name" value="ASPARAGINE SYNTHETASE"/>
    <property type="match status" value="1"/>
</dbReference>
<dbReference type="Gene3D" id="3.40.50.620">
    <property type="entry name" value="HUPs"/>
    <property type="match status" value="1"/>
</dbReference>
<dbReference type="EMBL" id="JAOCKX010000001">
    <property type="protein sequence ID" value="MDH2129532.1"/>
    <property type="molecule type" value="Genomic_DNA"/>
</dbReference>
<proteinExistence type="predicted"/>
<sequence>MNTSYSFVVNPKGMGEFYDHKAGPSSVIRQIFTSTDLIVQLLRQGSVVVIGDCFPELKGDLTDLADVLSCIKYIANHHWGRFVAIGHDPGSSLTAIYRDPSGMVPCYYGYIENRVAIGTDASSIITNLGIPSRINWDTIATSLLSPDLRLHETALQGIAEVVPGEMVAVNPCGARREILWNIAEAIGTNEKATFDEATEILEHALVETIQTWCGCYKNPAVSVSGGLDSSIIAAIAARVSDVDLMHFLTNTQGGGEQHYAELLASHIKLPLHCITSEVTKVSVQENRSSSRPRPSARLFTQGYDDASACRAEMVGNSAHFNGGGGDNVLGKLHSAYPLADLQLTEGFSWSLLHVAINVAHATGASLPEVLKQGGRAIWKRDMLVSWPRQKEFLTRRALSMPVEQWHPWLNEIRGKLPGQRQLVRNMAGGASSTDYLNIFSNVPTIYPLLSQPIMEACLSLPTWLSISGGQDRAVARAAMQKYLPSELVNRTSKGAFDSIVYQIFSVNRDSVFDDLENGLLADQGLLDIDAVKAARLDDRFQRVRASRILHIHEIETWCRHWI</sequence>
<evidence type="ECO:0000256" key="2">
    <source>
        <dbReference type="ARBA" id="ARBA00012737"/>
    </source>
</evidence>
<dbReference type="GO" id="GO:0006529">
    <property type="term" value="P:asparagine biosynthetic process"/>
    <property type="evidence" value="ECO:0007669"/>
    <property type="project" value="InterPro"/>
</dbReference>
<gene>
    <name evidence="5" type="ORF">N5J77_00230</name>
</gene>
<dbReference type="SUPFAM" id="SSF56235">
    <property type="entry name" value="N-terminal nucleophile aminohydrolases (Ntn hydrolases)"/>
    <property type="match status" value="1"/>
</dbReference>
<organism evidence="5 6">
    <name type="scientific">Sphingobium yanoikuyae</name>
    <name type="common">Sphingomonas yanoikuyae</name>
    <dbReference type="NCBI Taxonomy" id="13690"/>
    <lineage>
        <taxon>Bacteria</taxon>
        <taxon>Pseudomonadati</taxon>
        <taxon>Pseudomonadota</taxon>
        <taxon>Alphaproteobacteria</taxon>
        <taxon>Sphingomonadales</taxon>
        <taxon>Sphingomonadaceae</taxon>
        <taxon>Sphingobium</taxon>
    </lineage>
</organism>
<dbReference type="RefSeq" id="WP_279728021.1">
    <property type="nucleotide sequence ID" value="NZ_JAOCKX010000001.1"/>
</dbReference>
<name>A0AA42WSP0_SPHYA</name>
<accession>A0AA42WSP0</accession>
<evidence type="ECO:0000313" key="6">
    <source>
        <dbReference type="Proteomes" id="UP001162318"/>
    </source>
</evidence>
<dbReference type="SUPFAM" id="SSF52402">
    <property type="entry name" value="Adenine nucleotide alpha hydrolases-like"/>
    <property type="match status" value="1"/>
</dbReference>
<protein>
    <recommendedName>
        <fullName evidence="2">asparagine synthase (glutamine-hydrolyzing)</fullName>
        <ecNumber evidence="2">6.3.5.4</ecNumber>
    </recommendedName>
</protein>